<proteinExistence type="predicted"/>
<evidence type="ECO:0000313" key="3">
    <source>
        <dbReference type="Proteomes" id="UP000574390"/>
    </source>
</evidence>
<dbReference type="Proteomes" id="UP000574390">
    <property type="component" value="Unassembled WGS sequence"/>
</dbReference>
<reference evidence="2 3" key="1">
    <citation type="submission" date="2020-04" db="EMBL/GenBank/DDBJ databases">
        <title>Perkinsus olseni comparative genomics.</title>
        <authorList>
            <person name="Bogema D.R."/>
        </authorList>
    </citation>
    <scope>NUCLEOTIDE SEQUENCE [LARGE SCALE GENOMIC DNA]</scope>
    <source>
        <strain evidence="2">ATCC PRA-205</strain>
    </source>
</reference>
<organism evidence="2 3">
    <name type="scientific">Perkinsus olseni</name>
    <name type="common">Perkinsus atlanticus</name>
    <dbReference type="NCBI Taxonomy" id="32597"/>
    <lineage>
        <taxon>Eukaryota</taxon>
        <taxon>Sar</taxon>
        <taxon>Alveolata</taxon>
        <taxon>Perkinsozoa</taxon>
        <taxon>Perkinsea</taxon>
        <taxon>Perkinsida</taxon>
        <taxon>Perkinsidae</taxon>
        <taxon>Perkinsus</taxon>
    </lineage>
</organism>
<protein>
    <submittedName>
        <fullName evidence="2">Uncharacterized protein</fullName>
    </submittedName>
</protein>
<evidence type="ECO:0000313" key="2">
    <source>
        <dbReference type="EMBL" id="KAF4705423.1"/>
    </source>
</evidence>
<sequence length="199" mass="22652">MPTHSIFCILPSLVTVVTALQTASRYPKSNGVIQPLRGPCKKIYSRSGETPYLYITIDGSKLFFRWMGMGRETTFNFGSFRNGQQRVDAGRVKDHRGRTWSTSTVEGVAEDIHKNFGEVNPFDHFLEEINEKYQSPMTALKCASLFTFIENHPPEGYDAGSEWIGKFVDSNIDEYTLRAQDWRTDHPPPRLEDLKGVIV</sequence>
<gene>
    <name evidence="2" type="ORF">FOZ62_019119</name>
</gene>
<comment type="caution">
    <text evidence="2">The sequence shown here is derived from an EMBL/GenBank/DDBJ whole genome shotgun (WGS) entry which is preliminary data.</text>
</comment>
<feature type="signal peptide" evidence="1">
    <location>
        <begin position="1"/>
        <end position="19"/>
    </location>
</feature>
<keyword evidence="1" id="KW-0732">Signal</keyword>
<name>A0A7J6QAP8_PEROL</name>
<evidence type="ECO:0000256" key="1">
    <source>
        <dbReference type="SAM" id="SignalP"/>
    </source>
</evidence>
<dbReference type="AlphaFoldDB" id="A0A7J6QAP8"/>
<dbReference type="EMBL" id="JABANM010030936">
    <property type="protein sequence ID" value="KAF4705423.1"/>
    <property type="molecule type" value="Genomic_DNA"/>
</dbReference>
<feature type="chain" id="PRO_5029450583" evidence="1">
    <location>
        <begin position="20"/>
        <end position="199"/>
    </location>
</feature>
<accession>A0A7J6QAP8</accession>